<keyword evidence="4" id="KW-1185">Reference proteome</keyword>
<evidence type="ECO:0000256" key="1">
    <source>
        <dbReference type="ARBA" id="ARBA00006547"/>
    </source>
</evidence>
<dbReference type="PANTHER" id="PTHR11786:SF0">
    <property type="entry name" value="ARYLAMINE N-ACETYLTRANSFERASE 4-RELATED"/>
    <property type="match status" value="1"/>
</dbReference>
<evidence type="ECO:0000313" key="3">
    <source>
        <dbReference type="EMBL" id="MWV26631.1"/>
    </source>
</evidence>
<proteinExistence type="inferred from homology"/>
<keyword evidence="3" id="KW-0808">Transferase</keyword>
<accession>A0A844X8C7</accession>
<reference evidence="3 4" key="1">
    <citation type="submission" date="2019-12" db="EMBL/GenBank/DDBJ databases">
        <authorList>
            <person name="Lee S.D."/>
        </authorList>
    </citation>
    <scope>NUCLEOTIDE SEQUENCE [LARGE SCALE GENOMIC DNA]</scope>
    <source>
        <strain evidence="3 4">GH3-10</strain>
    </source>
</reference>
<dbReference type="InterPro" id="IPR038765">
    <property type="entry name" value="Papain-like_cys_pep_sf"/>
</dbReference>
<name>A0A844X8C7_9SPHN</name>
<organism evidence="3 4">
    <name type="scientific">Aurantiacibacter rhizosphaerae</name>
    <dbReference type="NCBI Taxonomy" id="2691582"/>
    <lineage>
        <taxon>Bacteria</taxon>
        <taxon>Pseudomonadati</taxon>
        <taxon>Pseudomonadota</taxon>
        <taxon>Alphaproteobacteria</taxon>
        <taxon>Sphingomonadales</taxon>
        <taxon>Erythrobacteraceae</taxon>
        <taxon>Aurantiacibacter</taxon>
    </lineage>
</organism>
<evidence type="ECO:0000256" key="2">
    <source>
        <dbReference type="RuleBase" id="RU003452"/>
    </source>
</evidence>
<dbReference type="Gene3D" id="2.40.128.150">
    <property type="entry name" value="Cysteine proteinases"/>
    <property type="match status" value="1"/>
</dbReference>
<sequence>MHTTNRLSPYLKRIGLQAPVQVDPTGLARIQSAHRQSIPFENFDIPLGRGVTCDSDAVFAKLVEARRGGFCFEHNRLLADMLTDAGFTNRILLARVLLGDPPAPTARAHCLLLVEFGDERWICDAGFGGSYAPPMRLRDGERAQTGDGAHHRLSRIGQDGDLPGAWLLERMGPKLATDGRVNSDDQWEKQYAFDLMPVAQADLALGCHWSATHEGSRFTNLTVASICLPDGFASLVDRQLTVWRKSAPMDRRSLDTPQAYGDALASVFGISLNTADIARLPLF</sequence>
<dbReference type="GO" id="GO:0016407">
    <property type="term" value="F:acetyltransferase activity"/>
    <property type="evidence" value="ECO:0007669"/>
    <property type="project" value="InterPro"/>
</dbReference>
<comment type="similarity">
    <text evidence="1 2">Belongs to the arylamine N-acetyltransferase family.</text>
</comment>
<comment type="caution">
    <text evidence="3">The sequence shown here is derived from an EMBL/GenBank/DDBJ whole genome shotgun (WGS) entry which is preliminary data.</text>
</comment>
<dbReference type="InterPro" id="IPR001447">
    <property type="entry name" value="Arylamine_N-AcTrfase"/>
</dbReference>
<gene>
    <name evidence="3" type="ORF">GRF63_01815</name>
</gene>
<dbReference type="PANTHER" id="PTHR11786">
    <property type="entry name" value="N-HYDROXYARYLAMINE O-ACETYLTRANSFERASE"/>
    <property type="match status" value="1"/>
</dbReference>
<dbReference type="PRINTS" id="PR01543">
    <property type="entry name" value="ANATRNSFRASE"/>
</dbReference>
<dbReference type="Pfam" id="PF00797">
    <property type="entry name" value="Acetyltransf_2"/>
    <property type="match status" value="1"/>
</dbReference>
<evidence type="ECO:0000313" key="4">
    <source>
        <dbReference type="Proteomes" id="UP000461409"/>
    </source>
</evidence>
<protein>
    <submittedName>
        <fullName evidence="3">Arylamine N-acetyltransferase</fullName>
    </submittedName>
</protein>
<dbReference type="Proteomes" id="UP000461409">
    <property type="component" value="Unassembled WGS sequence"/>
</dbReference>
<dbReference type="AlphaFoldDB" id="A0A844X8C7"/>
<reference evidence="3 4" key="2">
    <citation type="submission" date="2020-02" db="EMBL/GenBank/DDBJ databases">
        <title>Erythrobacter dongmakensis sp. nov., isolated from a tidal mudflat.</title>
        <authorList>
            <person name="Kim I.S."/>
        </authorList>
    </citation>
    <scope>NUCLEOTIDE SEQUENCE [LARGE SCALE GENOMIC DNA]</scope>
    <source>
        <strain evidence="3 4">GH3-10</strain>
    </source>
</reference>
<dbReference type="EMBL" id="WUBR01000001">
    <property type="protein sequence ID" value="MWV26631.1"/>
    <property type="molecule type" value="Genomic_DNA"/>
</dbReference>
<dbReference type="Gene3D" id="3.30.2140.10">
    <property type="entry name" value="Arylamine N-acetyltransferase"/>
    <property type="match status" value="1"/>
</dbReference>
<dbReference type="SUPFAM" id="SSF54001">
    <property type="entry name" value="Cysteine proteinases"/>
    <property type="match status" value="1"/>
</dbReference>
<dbReference type="RefSeq" id="WP_160484306.1">
    <property type="nucleotide sequence ID" value="NZ_WUBR01000001.1"/>
</dbReference>